<protein>
    <submittedName>
        <fullName evidence="2">ASCH domain-containing protein</fullName>
    </submittedName>
</protein>
<dbReference type="Proteomes" id="UP000268233">
    <property type="component" value="Unassembled WGS sequence"/>
</dbReference>
<organism evidence="2 3">
    <name type="scientific">Haloarcula quadrata</name>
    <dbReference type="NCBI Taxonomy" id="182779"/>
    <lineage>
        <taxon>Archaea</taxon>
        <taxon>Methanobacteriati</taxon>
        <taxon>Methanobacteriota</taxon>
        <taxon>Stenosarchaea group</taxon>
        <taxon>Halobacteria</taxon>
        <taxon>Halobacteriales</taxon>
        <taxon>Haloarculaceae</taxon>
        <taxon>Haloarcula</taxon>
    </lineage>
</organism>
<gene>
    <name evidence="2" type="ORF">BDK61_3622</name>
</gene>
<dbReference type="CDD" id="cd06552">
    <property type="entry name" value="ASCH_yqfb_like"/>
    <property type="match status" value="1"/>
</dbReference>
<dbReference type="EMBL" id="RBWW01000002">
    <property type="protein sequence ID" value="RKS77990.1"/>
    <property type="molecule type" value="Genomic_DNA"/>
</dbReference>
<accession>A0A495QV96</accession>
<dbReference type="InterPro" id="IPR007374">
    <property type="entry name" value="ASCH_domain"/>
</dbReference>
<dbReference type="Gene3D" id="2.30.130.30">
    <property type="entry name" value="Hypothetical protein"/>
    <property type="match status" value="1"/>
</dbReference>
<dbReference type="InterPro" id="IPR015947">
    <property type="entry name" value="PUA-like_sf"/>
</dbReference>
<evidence type="ECO:0000259" key="1">
    <source>
        <dbReference type="SMART" id="SM01022"/>
    </source>
</evidence>
<dbReference type="AlphaFoldDB" id="A0A495QV96"/>
<feature type="domain" description="ASCH" evidence="1">
    <location>
        <begin position="3"/>
        <end position="110"/>
    </location>
</feature>
<dbReference type="SUPFAM" id="SSF88697">
    <property type="entry name" value="PUA domain-like"/>
    <property type="match status" value="1"/>
</dbReference>
<dbReference type="Pfam" id="PF04266">
    <property type="entry name" value="ASCH"/>
    <property type="match status" value="1"/>
</dbReference>
<dbReference type="RefSeq" id="WP_121303971.1">
    <property type="nucleotide sequence ID" value="NZ_RBWW01000002.1"/>
</dbReference>
<name>A0A495QV96_9EURY</name>
<proteinExistence type="predicted"/>
<comment type="caution">
    <text evidence="2">The sequence shown here is derived from an EMBL/GenBank/DDBJ whole genome shotgun (WGS) entry which is preliminary data.</text>
</comment>
<evidence type="ECO:0000313" key="2">
    <source>
        <dbReference type="EMBL" id="RKS77990.1"/>
    </source>
</evidence>
<evidence type="ECO:0000313" key="3">
    <source>
        <dbReference type="Proteomes" id="UP000268233"/>
    </source>
</evidence>
<keyword evidence="3" id="KW-1185">Reference proteome</keyword>
<reference evidence="2 3" key="1">
    <citation type="submission" date="2018-10" db="EMBL/GenBank/DDBJ databases">
        <title>Genomic Encyclopedia of Archaeal and Bacterial Type Strains, Phase II (KMG-II): from individual species to whole genera.</title>
        <authorList>
            <person name="Goeker M."/>
        </authorList>
    </citation>
    <scope>NUCLEOTIDE SEQUENCE [LARGE SCALE GENOMIC DNA]</scope>
    <source>
        <strain evidence="2 3">DSM 11927</strain>
    </source>
</reference>
<dbReference type="SMART" id="SM01022">
    <property type="entry name" value="ASCH"/>
    <property type="match status" value="1"/>
</dbReference>
<sequence>MTLLFKPRHIAAIRDGTKTATRRDWADNYPRPSEDDIRMAVTEMFTSDEACDCYLRITNLYQEPLGEMSHEDARKEGGYDMAEFRKAWTQINGDWDPELVVDVVEFEYVGRERPSESAASGA</sequence>